<evidence type="ECO:0000256" key="5">
    <source>
        <dbReference type="ARBA" id="ARBA00023136"/>
    </source>
</evidence>
<comment type="caution">
    <text evidence="11">The sequence shown here is derived from an EMBL/GenBank/DDBJ whole genome shotgun (WGS) entry which is preliminary data.</text>
</comment>
<feature type="transmembrane region" description="Helical" evidence="8">
    <location>
        <begin position="425"/>
        <end position="449"/>
    </location>
</feature>
<evidence type="ECO:0000259" key="10">
    <source>
        <dbReference type="Pfam" id="PF12821"/>
    </source>
</evidence>
<feature type="region of interest" description="Disordered" evidence="7">
    <location>
        <begin position="467"/>
        <end position="586"/>
    </location>
</feature>
<name>M0QPJ3_9ACTN</name>
<dbReference type="Proteomes" id="UP000011666">
    <property type="component" value="Unassembled WGS sequence"/>
</dbReference>
<feature type="non-terminal residue" evidence="11">
    <location>
        <position position="586"/>
    </location>
</feature>
<dbReference type="PANTHER" id="PTHR34390">
    <property type="entry name" value="UPF0442 PROTEIN YJJB-RELATED"/>
    <property type="match status" value="1"/>
</dbReference>
<feature type="transmembrane region" description="Helical" evidence="8">
    <location>
        <begin position="392"/>
        <end position="413"/>
    </location>
</feature>
<evidence type="ECO:0000256" key="2">
    <source>
        <dbReference type="ARBA" id="ARBA00022475"/>
    </source>
</evidence>
<organism evidence="11 12">
    <name type="scientific">Gordonia soli NBRC 108243</name>
    <dbReference type="NCBI Taxonomy" id="1223545"/>
    <lineage>
        <taxon>Bacteria</taxon>
        <taxon>Bacillati</taxon>
        <taxon>Actinomycetota</taxon>
        <taxon>Actinomycetes</taxon>
        <taxon>Mycobacteriales</taxon>
        <taxon>Gordoniaceae</taxon>
        <taxon>Gordonia</taxon>
    </lineage>
</organism>
<evidence type="ECO:0000256" key="3">
    <source>
        <dbReference type="ARBA" id="ARBA00022692"/>
    </source>
</evidence>
<feature type="compositionally biased region" description="Pro residues" evidence="7">
    <location>
        <begin position="552"/>
        <end position="577"/>
    </location>
</feature>
<keyword evidence="2" id="KW-1003">Cell membrane</keyword>
<protein>
    <submittedName>
        <fullName evidence="11">Threonine export protein</fullName>
    </submittedName>
</protein>
<feature type="transmembrane region" description="Helical" evidence="8">
    <location>
        <begin position="208"/>
        <end position="228"/>
    </location>
</feature>
<feature type="transmembrane region" description="Helical" evidence="8">
    <location>
        <begin position="165"/>
        <end position="196"/>
    </location>
</feature>
<reference evidence="11 12" key="1">
    <citation type="submission" date="2013-01" db="EMBL/GenBank/DDBJ databases">
        <title>Whole genome shotgun sequence of Gordonia soli NBRC 108243.</title>
        <authorList>
            <person name="Isaki-Nakamura S."/>
            <person name="Hosoyama A."/>
            <person name="Tsuchikane K."/>
            <person name="Ando Y."/>
            <person name="Baba S."/>
            <person name="Ohji S."/>
            <person name="Hamada M."/>
            <person name="Tamura T."/>
            <person name="Yamazoe A."/>
            <person name="Yamazaki S."/>
            <person name="Fujita N."/>
        </authorList>
    </citation>
    <scope>NUCLEOTIDE SEQUENCE [LARGE SCALE GENOMIC DNA]</scope>
    <source>
        <strain evidence="11 12">NBRC 108243</strain>
    </source>
</reference>
<feature type="transmembrane region" description="Helical" evidence="8">
    <location>
        <begin position="271"/>
        <end position="292"/>
    </location>
</feature>
<gene>
    <name evidence="11" type="primary">thrE</name>
    <name evidence="11" type="ORF">GS4_37_00220</name>
</gene>
<comment type="subcellular location">
    <subcellularLocation>
        <location evidence="1">Cell membrane</location>
        <topology evidence="1">Multi-pass membrane protein</topology>
    </subcellularLocation>
</comment>
<feature type="domain" description="Threonine/serine exporter-like N-terminal" evidence="9">
    <location>
        <begin position="49"/>
        <end position="294"/>
    </location>
</feature>
<dbReference type="Pfam" id="PF06738">
    <property type="entry name" value="ThrE"/>
    <property type="match status" value="1"/>
</dbReference>
<sequence>MREYIGRAVRRLLGTSQATIDTIEPGSIMVSPRKPVDRFDVGAITEVLDLATKIGAVLLDSGTAAIDTQTQIKFVCGVYGLEDVDVDVTYNTIVVSARRGATLPPITTMEQVYYRSMDFTRLAQVDRLVRRIRDSAISPSSAHRMVDEIITAPHPYPHWLATCAWGLMASGISVLLGGELFVALVAFLSTAVIVAINRRLNRFGIPVFFQQSIGGFIAVVPAALLYGASETLNIELQPTLVIAAGVTVLLSGLSLVGSVQDAITGAPITGVARFFEVLLMTGGIIAGVGVAVRMLEGIGIILPAITTSTSFAAVELPIRIAAGAVAAGAYGLASYAERRALPVAFLGGAIGAGVVAGATFLTSSGEVIANGAAALLVGLVGGLLARRALTPPLVVAVAGITPLLPGLAIYRGLYGILNDQTLNGFTWVASALAIGCSLAAGVTLGEFIARSMRRPQIPEKPVWMVRRRLYGRRRQTPTPGTSSGPRPPRPGGPPRFIPRRPGAVGRQPAGRQPAGYVGAPVPTGPNPALGEPASPTPTGASPTPGSSATPEVPTPPESPAATPTAPPTGPPATPAGPPDGTACGHS</sequence>
<feature type="compositionally biased region" description="Low complexity" evidence="7">
    <location>
        <begin position="532"/>
        <end position="551"/>
    </location>
</feature>
<dbReference type="eggNOG" id="COG3610">
    <property type="taxonomic scope" value="Bacteria"/>
</dbReference>
<evidence type="ECO:0000256" key="4">
    <source>
        <dbReference type="ARBA" id="ARBA00022989"/>
    </source>
</evidence>
<dbReference type="Pfam" id="PF12821">
    <property type="entry name" value="ThrE_2"/>
    <property type="match status" value="1"/>
</dbReference>
<dbReference type="AlphaFoldDB" id="M0QPJ3"/>
<dbReference type="GO" id="GO:0005886">
    <property type="term" value="C:plasma membrane"/>
    <property type="evidence" value="ECO:0007669"/>
    <property type="project" value="UniProtKB-SubCell"/>
</dbReference>
<dbReference type="PANTHER" id="PTHR34390:SF2">
    <property type="entry name" value="SUCCINATE TRANSPORTER SUBUNIT YJJP-RELATED"/>
    <property type="match status" value="1"/>
</dbReference>
<evidence type="ECO:0000256" key="8">
    <source>
        <dbReference type="SAM" id="Phobius"/>
    </source>
</evidence>
<feature type="transmembrane region" description="Helical" evidence="8">
    <location>
        <begin position="340"/>
        <end position="361"/>
    </location>
</feature>
<dbReference type="InterPro" id="IPR010619">
    <property type="entry name" value="ThrE-like_N"/>
</dbReference>
<feature type="transmembrane region" description="Helical" evidence="8">
    <location>
        <begin position="367"/>
        <end position="385"/>
    </location>
</feature>
<dbReference type="eggNOG" id="COG2966">
    <property type="taxonomic scope" value="Bacteria"/>
</dbReference>
<dbReference type="GO" id="GO:0015744">
    <property type="term" value="P:succinate transport"/>
    <property type="evidence" value="ECO:0007669"/>
    <property type="project" value="TreeGrafter"/>
</dbReference>
<feature type="compositionally biased region" description="Pro residues" evidence="7">
    <location>
        <begin position="485"/>
        <end position="496"/>
    </location>
</feature>
<keyword evidence="12" id="KW-1185">Reference proteome</keyword>
<comment type="similarity">
    <text evidence="6">Belongs to the ThrE exporter (TC 2.A.79) family.</text>
</comment>
<feature type="transmembrane region" description="Helical" evidence="8">
    <location>
        <begin position="240"/>
        <end position="259"/>
    </location>
</feature>
<evidence type="ECO:0000259" key="9">
    <source>
        <dbReference type="Pfam" id="PF06738"/>
    </source>
</evidence>
<keyword evidence="5 8" id="KW-0472">Membrane</keyword>
<dbReference type="InterPro" id="IPR050539">
    <property type="entry name" value="ThrE_Dicarb/AminoAcid_Exp"/>
</dbReference>
<dbReference type="EMBL" id="BANX01000037">
    <property type="protein sequence ID" value="GAC70595.1"/>
    <property type="molecule type" value="Genomic_DNA"/>
</dbReference>
<evidence type="ECO:0000256" key="1">
    <source>
        <dbReference type="ARBA" id="ARBA00004651"/>
    </source>
</evidence>
<dbReference type="InterPro" id="IPR024528">
    <property type="entry name" value="ThrE_2"/>
</dbReference>
<evidence type="ECO:0000256" key="7">
    <source>
        <dbReference type="SAM" id="MobiDB-lite"/>
    </source>
</evidence>
<evidence type="ECO:0000313" key="11">
    <source>
        <dbReference type="EMBL" id="GAC70595.1"/>
    </source>
</evidence>
<feature type="domain" description="Threonine/Serine exporter ThrE" evidence="10">
    <location>
        <begin position="322"/>
        <end position="448"/>
    </location>
</feature>
<dbReference type="STRING" id="1223545.GS4_37_00220"/>
<evidence type="ECO:0000256" key="6">
    <source>
        <dbReference type="ARBA" id="ARBA00034125"/>
    </source>
</evidence>
<keyword evidence="4 8" id="KW-1133">Transmembrane helix</keyword>
<accession>M0QPJ3</accession>
<dbReference type="GO" id="GO:0022857">
    <property type="term" value="F:transmembrane transporter activity"/>
    <property type="evidence" value="ECO:0007669"/>
    <property type="project" value="InterPro"/>
</dbReference>
<evidence type="ECO:0000313" key="12">
    <source>
        <dbReference type="Proteomes" id="UP000011666"/>
    </source>
</evidence>
<proteinExistence type="inferred from homology"/>
<keyword evidence="3 8" id="KW-0812">Transmembrane</keyword>
<feature type="transmembrane region" description="Helical" evidence="8">
    <location>
        <begin position="312"/>
        <end position="333"/>
    </location>
</feature>